<evidence type="ECO:0000259" key="7">
    <source>
        <dbReference type="Pfam" id="PF03772"/>
    </source>
</evidence>
<feature type="transmembrane region" description="Helical" evidence="6">
    <location>
        <begin position="433"/>
        <end position="456"/>
    </location>
</feature>
<organism evidence="9 10">
    <name type="scientific">Fibrella aestuarina BUZ 2</name>
    <dbReference type="NCBI Taxonomy" id="1166018"/>
    <lineage>
        <taxon>Bacteria</taxon>
        <taxon>Pseudomonadati</taxon>
        <taxon>Bacteroidota</taxon>
        <taxon>Cytophagia</taxon>
        <taxon>Cytophagales</taxon>
        <taxon>Spirosomataceae</taxon>
        <taxon>Fibrella</taxon>
    </lineage>
</organism>
<feature type="transmembrane region" description="Helical" evidence="6">
    <location>
        <begin position="59"/>
        <end position="79"/>
    </location>
</feature>
<dbReference type="InterPro" id="IPR025405">
    <property type="entry name" value="DUF4131"/>
</dbReference>
<dbReference type="Pfam" id="PF13567">
    <property type="entry name" value="DUF4131"/>
    <property type="match status" value="1"/>
</dbReference>
<dbReference type="Proteomes" id="UP000011058">
    <property type="component" value="Chromosome"/>
</dbReference>
<dbReference type="GO" id="GO:0005886">
    <property type="term" value="C:plasma membrane"/>
    <property type="evidence" value="ECO:0007669"/>
    <property type="project" value="UniProtKB-SubCell"/>
</dbReference>
<evidence type="ECO:0000256" key="3">
    <source>
        <dbReference type="ARBA" id="ARBA00022692"/>
    </source>
</evidence>
<feature type="transmembrane region" description="Helical" evidence="6">
    <location>
        <begin position="268"/>
        <end position="291"/>
    </location>
</feature>
<dbReference type="PANTHER" id="PTHR30619">
    <property type="entry name" value="DNA INTERNALIZATION/COMPETENCE PROTEIN COMEC/REC2"/>
    <property type="match status" value="1"/>
</dbReference>
<feature type="transmembrane region" description="Helical" evidence="6">
    <location>
        <begin position="7"/>
        <end position="23"/>
    </location>
</feature>
<protein>
    <submittedName>
        <fullName evidence="9">ComE operon protein 3</fullName>
    </submittedName>
</protein>
<dbReference type="AlphaFoldDB" id="I0K7P0"/>
<feature type="transmembrane region" description="Helical" evidence="6">
    <location>
        <begin position="518"/>
        <end position="535"/>
    </location>
</feature>
<feature type="transmembrane region" description="Helical" evidence="6">
    <location>
        <begin position="344"/>
        <end position="363"/>
    </location>
</feature>
<keyword evidence="10" id="KW-1185">Reference proteome</keyword>
<gene>
    <name evidence="9" type="ORF">FAES_2134</name>
</gene>
<dbReference type="eggNOG" id="COG0658">
    <property type="taxonomic scope" value="Bacteria"/>
</dbReference>
<feature type="domain" description="DUF4131" evidence="8">
    <location>
        <begin position="27"/>
        <end position="198"/>
    </location>
</feature>
<comment type="subcellular location">
    <subcellularLocation>
        <location evidence="1">Cell membrane</location>
        <topology evidence="1">Multi-pass membrane protein</topology>
    </subcellularLocation>
</comment>
<name>I0K7P0_9BACT</name>
<evidence type="ECO:0000259" key="8">
    <source>
        <dbReference type="Pfam" id="PF13567"/>
    </source>
</evidence>
<dbReference type="RefSeq" id="WP_015331242.1">
    <property type="nucleotide sequence ID" value="NC_020054.1"/>
</dbReference>
<sequence length="710" mass="79347">MRGYPFFRYVAALLIGIVLAEAWPTVSPYWAAGFGLGCLGLYLFRLRRNERKTIKPLDLVQGFALLGLMAALGWGLLYAHTPAHRPDNLLNVPNPPDAYEAVITNLPETRAKTIKVELALRRGRWNDGDSAGYRPLTGRVVAYLDKGDSLAPTATPRYGDVWLVLHPPRLADPPLNPAEFDYRRFLSRRGIYHQQYLRPWQRRVIGYDPPSRLTALAYRVNAWADSLLTQKIGSRAEYGVVNAMFLGTRDDLDPVQYETYAAAGAVHILSVSGMHIGILFIVLSGLLTWLAPGQGNRWWVIGLKLSVLWFYALTTGLSAPVLRSAVMFTYLLLAGGFNRSQSLMNTLGASAFFVLVYDPYAAFSVGFQLSYLSILGIGAWAPQFIKLWRPQTRVANWLWEISMVAVAAQLVALPVSLYYFHAFPVYFLLANPAVALLSTLLVPLAVATVALGWVPVLGDGLGWLLRQVAWLLNAAVDWVGHLPGATFDGFWPSALAVGLMYLLIGLAGMVVLTRHRRYVRLLAGAAVVLALLTVHDVQQQATQRRLVVHYQPRKTTVSLTAGRQTQLLTDADWETNPRLYDFYLKNALDSWGVRQVQTGSLLADTIATLPPYRHTPDVSLLVWEGRSLLLVNRLASYRRWQLPAVVDYVVLRRNALRDWHQLQQRVVARHLIFDGSNAMERVDSLLKTKPPTLASRVHSVRHSGAFVAEW</sequence>
<dbReference type="KEGG" id="fae:FAES_2134"/>
<dbReference type="InterPro" id="IPR004477">
    <property type="entry name" value="ComEC_N"/>
</dbReference>
<dbReference type="Pfam" id="PF03772">
    <property type="entry name" value="Competence"/>
    <property type="match status" value="1"/>
</dbReference>
<feature type="transmembrane region" description="Helical" evidence="6">
    <location>
        <begin position="298"/>
        <end position="314"/>
    </location>
</feature>
<feature type="transmembrane region" description="Helical" evidence="6">
    <location>
        <begin position="29"/>
        <end position="47"/>
    </location>
</feature>
<evidence type="ECO:0000313" key="9">
    <source>
        <dbReference type="EMBL" id="CCH00143.1"/>
    </source>
</evidence>
<dbReference type="HOGENOM" id="CLU_010363_5_0_10"/>
<dbReference type="OrthoDB" id="9761531at2"/>
<keyword evidence="5 6" id="KW-0472">Membrane</keyword>
<feature type="transmembrane region" description="Helical" evidence="6">
    <location>
        <begin position="490"/>
        <end position="511"/>
    </location>
</feature>
<dbReference type="InterPro" id="IPR052159">
    <property type="entry name" value="Competence_DNA_uptake"/>
</dbReference>
<keyword evidence="2" id="KW-1003">Cell membrane</keyword>
<feature type="transmembrane region" description="Helical" evidence="6">
    <location>
        <begin position="397"/>
        <end position="421"/>
    </location>
</feature>
<accession>I0K7P0</accession>
<evidence type="ECO:0000256" key="5">
    <source>
        <dbReference type="ARBA" id="ARBA00023136"/>
    </source>
</evidence>
<proteinExistence type="predicted"/>
<evidence type="ECO:0000256" key="4">
    <source>
        <dbReference type="ARBA" id="ARBA00022989"/>
    </source>
</evidence>
<evidence type="ECO:0000256" key="6">
    <source>
        <dbReference type="SAM" id="Phobius"/>
    </source>
</evidence>
<evidence type="ECO:0000256" key="2">
    <source>
        <dbReference type="ARBA" id="ARBA00022475"/>
    </source>
</evidence>
<reference evidence="9 10" key="1">
    <citation type="journal article" date="2012" name="J. Bacteriol.">
        <title>Genome Sequence of Fibrella aestuarina BUZ 2T, a Filamentous Marine Bacterium.</title>
        <authorList>
            <person name="Filippini M."/>
            <person name="Qi W."/>
            <person name="Blom J."/>
            <person name="Goesmann A."/>
            <person name="Smits T.H."/>
            <person name="Bagheri H.C."/>
        </authorList>
    </citation>
    <scope>NUCLEOTIDE SEQUENCE [LARGE SCALE GENOMIC DNA]</scope>
    <source>
        <strain evidence="10">BUZ 2T</strain>
    </source>
</reference>
<dbReference type="STRING" id="1166018.FAES_2134"/>
<feature type="domain" description="ComEC/Rec2-related protein" evidence="7">
    <location>
        <begin position="244"/>
        <end position="511"/>
    </location>
</feature>
<keyword evidence="3 6" id="KW-0812">Transmembrane</keyword>
<dbReference type="EMBL" id="HE796683">
    <property type="protein sequence ID" value="CCH00143.1"/>
    <property type="molecule type" value="Genomic_DNA"/>
</dbReference>
<keyword evidence="4 6" id="KW-1133">Transmembrane helix</keyword>
<evidence type="ECO:0000313" key="10">
    <source>
        <dbReference type="Proteomes" id="UP000011058"/>
    </source>
</evidence>
<evidence type="ECO:0000256" key="1">
    <source>
        <dbReference type="ARBA" id="ARBA00004651"/>
    </source>
</evidence>
<feature type="transmembrane region" description="Helical" evidence="6">
    <location>
        <begin position="369"/>
        <end position="385"/>
    </location>
</feature>
<dbReference type="NCBIfam" id="TIGR00360">
    <property type="entry name" value="ComEC_N-term"/>
    <property type="match status" value="1"/>
</dbReference>
<dbReference type="PANTHER" id="PTHR30619:SF1">
    <property type="entry name" value="RECOMBINATION PROTEIN 2"/>
    <property type="match status" value="1"/>
</dbReference>